<comment type="pathway">
    <text evidence="4">Amino-acid biosynthesis; D-alanine biosynthesis; D-alanine from L-alanine: step 1/1.</text>
</comment>
<dbReference type="PANTHER" id="PTHR30511:SF0">
    <property type="entry name" value="ALANINE RACEMASE, CATABOLIC-RELATED"/>
    <property type="match status" value="1"/>
</dbReference>
<evidence type="ECO:0000313" key="8">
    <source>
        <dbReference type="EMBL" id="SDD77246.1"/>
    </source>
</evidence>
<dbReference type="InterPro" id="IPR011079">
    <property type="entry name" value="Ala_racemase_C"/>
</dbReference>
<feature type="binding site" evidence="4 6">
    <location>
        <position position="340"/>
    </location>
    <ligand>
        <name>substrate</name>
    </ligand>
</feature>
<name>A0A1G6XJ67_9ACTN</name>
<gene>
    <name evidence="8" type="ORF">SAMN04489747_1706</name>
</gene>
<feature type="active site" description="Proton acceptor; specific for L-alanine" evidence="4">
    <location>
        <position position="292"/>
    </location>
</feature>
<evidence type="ECO:0000256" key="3">
    <source>
        <dbReference type="ARBA" id="ARBA00023235"/>
    </source>
</evidence>
<dbReference type="InterPro" id="IPR020622">
    <property type="entry name" value="Ala_racemase_pyridoxalP-BS"/>
</dbReference>
<comment type="function">
    <text evidence="4">Catalyzes the interconversion of L-alanine and D-alanine. May also act on other amino acids.</text>
</comment>
<dbReference type="OrthoDB" id="9813814at2"/>
<dbReference type="SUPFAM" id="SSF51419">
    <property type="entry name" value="PLP-binding barrel"/>
    <property type="match status" value="1"/>
</dbReference>
<feature type="domain" description="Alanine racemase C-terminal" evidence="7">
    <location>
        <begin position="271"/>
        <end position="397"/>
    </location>
</feature>
<dbReference type="InterPro" id="IPR001608">
    <property type="entry name" value="Ala_racemase_N"/>
</dbReference>
<feature type="modified residue" description="N6-(pyridoxal phosphate)lysine" evidence="4 5">
    <location>
        <position position="60"/>
    </location>
</feature>
<dbReference type="InterPro" id="IPR029066">
    <property type="entry name" value="PLP-binding_barrel"/>
</dbReference>
<dbReference type="NCBIfam" id="TIGR00492">
    <property type="entry name" value="alr"/>
    <property type="match status" value="1"/>
</dbReference>
<organism evidence="8 9">
    <name type="scientific">Auraticoccus monumenti</name>
    <dbReference type="NCBI Taxonomy" id="675864"/>
    <lineage>
        <taxon>Bacteria</taxon>
        <taxon>Bacillati</taxon>
        <taxon>Actinomycetota</taxon>
        <taxon>Actinomycetes</taxon>
        <taxon>Propionibacteriales</taxon>
        <taxon>Propionibacteriaceae</taxon>
        <taxon>Auraticoccus</taxon>
    </lineage>
</organism>
<evidence type="ECO:0000259" key="7">
    <source>
        <dbReference type="SMART" id="SM01005"/>
    </source>
</evidence>
<dbReference type="STRING" id="675864.SAMN04489747_1706"/>
<dbReference type="PANTHER" id="PTHR30511">
    <property type="entry name" value="ALANINE RACEMASE"/>
    <property type="match status" value="1"/>
</dbReference>
<evidence type="ECO:0000256" key="4">
    <source>
        <dbReference type="HAMAP-Rule" id="MF_01201"/>
    </source>
</evidence>
<evidence type="ECO:0000313" key="9">
    <source>
        <dbReference type="Proteomes" id="UP000198546"/>
    </source>
</evidence>
<dbReference type="GO" id="GO:0009252">
    <property type="term" value="P:peptidoglycan biosynthetic process"/>
    <property type="evidence" value="ECO:0007669"/>
    <property type="project" value="TreeGrafter"/>
</dbReference>
<dbReference type="CDD" id="cd00430">
    <property type="entry name" value="PLPDE_III_AR"/>
    <property type="match status" value="1"/>
</dbReference>
<dbReference type="GO" id="GO:0030632">
    <property type="term" value="P:D-alanine biosynthetic process"/>
    <property type="evidence" value="ECO:0007669"/>
    <property type="project" value="UniProtKB-UniRule"/>
</dbReference>
<dbReference type="AlphaFoldDB" id="A0A1G6XJ67"/>
<dbReference type="EC" id="5.1.1.1" evidence="4"/>
<dbReference type="GO" id="GO:0005829">
    <property type="term" value="C:cytosol"/>
    <property type="evidence" value="ECO:0007669"/>
    <property type="project" value="TreeGrafter"/>
</dbReference>
<dbReference type="Pfam" id="PF00842">
    <property type="entry name" value="Ala_racemase_C"/>
    <property type="match status" value="1"/>
</dbReference>
<dbReference type="GO" id="GO:0008784">
    <property type="term" value="F:alanine racemase activity"/>
    <property type="evidence" value="ECO:0007669"/>
    <property type="project" value="UniProtKB-UniRule"/>
</dbReference>
<comment type="cofactor">
    <cofactor evidence="1 4 5">
        <name>pyridoxal 5'-phosphate</name>
        <dbReference type="ChEBI" id="CHEBI:597326"/>
    </cofactor>
</comment>
<dbReference type="FunFam" id="3.20.20.10:FF:000002">
    <property type="entry name" value="Alanine racemase"/>
    <property type="match status" value="1"/>
</dbReference>
<dbReference type="InterPro" id="IPR000821">
    <property type="entry name" value="Ala_racemase"/>
</dbReference>
<dbReference type="Gene3D" id="3.20.20.10">
    <property type="entry name" value="Alanine racemase"/>
    <property type="match status" value="1"/>
</dbReference>
<protein>
    <recommendedName>
        <fullName evidence="4">Alanine racemase</fullName>
        <ecNumber evidence="4">5.1.1.1</ecNumber>
    </recommendedName>
</protein>
<dbReference type="Pfam" id="PF01168">
    <property type="entry name" value="Ala_racemase_N"/>
    <property type="match status" value="1"/>
</dbReference>
<evidence type="ECO:0000256" key="2">
    <source>
        <dbReference type="ARBA" id="ARBA00022898"/>
    </source>
</evidence>
<dbReference type="GO" id="GO:0030170">
    <property type="term" value="F:pyridoxal phosphate binding"/>
    <property type="evidence" value="ECO:0007669"/>
    <property type="project" value="UniProtKB-UniRule"/>
</dbReference>
<dbReference type="Gene3D" id="2.40.37.10">
    <property type="entry name" value="Lyase, Ornithine Decarboxylase, Chain A, domain 1"/>
    <property type="match status" value="1"/>
</dbReference>
<sequence length="408" mass="41475">MAPVNVLPDGGAVPTTDPDVVAAGTHPATASAEVDLDAYAANLRVLAAHVAPAALMAVVKADAYGHGLVACARAARAAGVEWLGVATPGEALALRESGDEGRLLCWLYGPDEDLSPLVAADVDVSAASVEQVSDLVGAAATTERVARVHLKIDTGLHRNGSPVEDWPAVVGAAAEGERFGAVEVVGVWSHLATAEDPDHPSVAAQLAAFGDALEVARTEGLDPRTNHLANSAGALLLPAARHQLVRAGIATYGIDPAPGVAASVGVALRPVMTLRAQLVAVKAVAAGEGVSYGHTWIAPADTVVGLVPLGYGDGVPRHASSVAEAWAGGRRVPVRGRVCMDQLLVELGPDAGEQVGEEVVLFGAAPAPTAEDWAEVCGTIGYEIVTRIGPRVPRRHHGGARVDVGAPA</sequence>
<reference evidence="8 9" key="1">
    <citation type="submission" date="2016-10" db="EMBL/GenBank/DDBJ databases">
        <authorList>
            <person name="de Groot N.N."/>
        </authorList>
    </citation>
    <scope>NUCLEOTIDE SEQUENCE [LARGE SCALE GENOMIC DNA]</scope>
    <source>
        <strain evidence="8 9">MON 2.2</strain>
    </source>
</reference>
<dbReference type="EMBL" id="LT629688">
    <property type="protein sequence ID" value="SDD77246.1"/>
    <property type="molecule type" value="Genomic_DNA"/>
</dbReference>
<keyword evidence="9" id="KW-1185">Reference proteome</keyword>
<dbReference type="HAMAP" id="MF_01201">
    <property type="entry name" value="Ala_racemase"/>
    <property type="match status" value="1"/>
</dbReference>
<dbReference type="UniPathway" id="UPA00042">
    <property type="reaction ID" value="UER00497"/>
</dbReference>
<dbReference type="SUPFAM" id="SSF50621">
    <property type="entry name" value="Alanine racemase C-terminal domain-like"/>
    <property type="match status" value="1"/>
</dbReference>
<accession>A0A1G6XJ67</accession>
<dbReference type="PROSITE" id="PS00395">
    <property type="entry name" value="ALANINE_RACEMASE"/>
    <property type="match status" value="1"/>
</dbReference>
<dbReference type="SMART" id="SM01005">
    <property type="entry name" value="Ala_racemase_C"/>
    <property type="match status" value="1"/>
</dbReference>
<comment type="similarity">
    <text evidence="4">Belongs to the alanine racemase family.</text>
</comment>
<comment type="catalytic activity">
    <reaction evidence="4">
        <text>L-alanine = D-alanine</text>
        <dbReference type="Rhea" id="RHEA:20249"/>
        <dbReference type="ChEBI" id="CHEBI:57416"/>
        <dbReference type="ChEBI" id="CHEBI:57972"/>
        <dbReference type="EC" id="5.1.1.1"/>
    </reaction>
</comment>
<dbReference type="PRINTS" id="PR00992">
    <property type="entry name" value="ALARACEMASE"/>
</dbReference>
<dbReference type="InterPro" id="IPR009006">
    <property type="entry name" value="Ala_racemase/Decarboxylase_C"/>
</dbReference>
<proteinExistence type="inferred from homology"/>
<evidence type="ECO:0000256" key="5">
    <source>
        <dbReference type="PIRSR" id="PIRSR600821-50"/>
    </source>
</evidence>
<keyword evidence="2 4" id="KW-0663">Pyridoxal phosphate</keyword>
<feature type="binding site" evidence="4 6">
    <location>
        <position position="158"/>
    </location>
    <ligand>
        <name>substrate</name>
    </ligand>
</feature>
<keyword evidence="3 4" id="KW-0413">Isomerase</keyword>
<dbReference type="Proteomes" id="UP000198546">
    <property type="component" value="Chromosome i"/>
</dbReference>
<evidence type="ECO:0000256" key="6">
    <source>
        <dbReference type="PIRSR" id="PIRSR600821-52"/>
    </source>
</evidence>
<feature type="active site" description="Proton acceptor; specific for D-alanine" evidence="4">
    <location>
        <position position="60"/>
    </location>
</feature>
<evidence type="ECO:0000256" key="1">
    <source>
        <dbReference type="ARBA" id="ARBA00001933"/>
    </source>
</evidence>